<dbReference type="EMBL" id="JAACJN010000049">
    <property type="protein sequence ID" value="KAF5382975.1"/>
    <property type="molecule type" value="Genomic_DNA"/>
</dbReference>
<proteinExistence type="predicted"/>
<dbReference type="SMART" id="SM00591">
    <property type="entry name" value="RWD"/>
    <property type="match status" value="1"/>
</dbReference>
<dbReference type="Proteomes" id="UP000518752">
    <property type="component" value="Unassembled WGS sequence"/>
</dbReference>
<keyword evidence="3" id="KW-1185">Reference proteome</keyword>
<evidence type="ECO:0000259" key="1">
    <source>
        <dbReference type="PROSITE" id="PS50908"/>
    </source>
</evidence>
<dbReference type="PROSITE" id="PS50908">
    <property type="entry name" value="RWD"/>
    <property type="match status" value="1"/>
</dbReference>
<dbReference type="AlphaFoldDB" id="A0A8H5HGS7"/>
<dbReference type="CDD" id="cd23820">
    <property type="entry name" value="RWD_RNF14"/>
    <property type="match status" value="1"/>
</dbReference>
<evidence type="ECO:0000313" key="3">
    <source>
        <dbReference type="Proteomes" id="UP000518752"/>
    </source>
</evidence>
<organism evidence="2 3">
    <name type="scientific">Collybiopsis confluens</name>
    <dbReference type="NCBI Taxonomy" id="2823264"/>
    <lineage>
        <taxon>Eukaryota</taxon>
        <taxon>Fungi</taxon>
        <taxon>Dikarya</taxon>
        <taxon>Basidiomycota</taxon>
        <taxon>Agaricomycotina</taxon>
        <taxon>Agaricomycetes</taxon>
        <taxon>Agaricomycetidae</taxon>
        <taxon>Agaricales</taxon>
        <taxon>Marasmiineae</taxon>
        <taxon>Omphalotaceae</taxon>
        <taxon>Collybiopsis</taxon>
    </lineage>
</organism>
<dbReference type="InterPro" id="IPR016135">
    <property type="entry name" value="UBQ-conjugating_enzyme/RWD"/>
</dbReference>
<feature type="domain" description="RWD" evidence="1">
    <location>
        <begin position="10"/>
        <end position="138"/>
    </location>
</feature>
<gene>
    <name evidence="2" type="ORF">D9757_006311</name>
</gene>
<dbReference type="Gene3D" id="3.10.110.10">
    <property type="entry name" value="Ubiquitin Conjugating Enzyme"/>
    <property type="match status" value="1"/>
</dbReference>
<protein>
    <recommendedName>
        <fullName evidence="1">RWD domain-containing protein</fullName>
    </recommendedName>
</protein>
<evidence type="ECO:0000313" key="2">
    <source>
        <dbReference type="EMBL" id="KAF5382975.1"/>
    </source>
</evidence>
<comment type="caution">
    <text evidence="2">The sequence shown here is derived from an EMBL/GenBank/DDBJ whole genome shotgun (WGS) entry which is preliminary data.</text>
</comment>
<name>A0A8H5HGS7_9AGAR</name>
<sequence>MSSCLELQREELEVVEAIYPDFVADSDIRKGSVKLEIPIEFDTARRIHIEESSEQNPTSCLSLALSLLPPLLIHVLLPPDYPLDSPPQLISIHTTHLWIPPPRHSALQHLLNQMWQQGEGALYNWIQFIHSGKFLDKLGLVRDDVL</sequence>
<reference evidence="2 3" key="1">
    <citation type="journal article" date="2020" name="ISME J.">
        <title>Uncovering the hidden diversity of litter-decomposition mechanisms in mushroom-forming fungi.</title>
        <authorList>
            <person name="Floudas D."/>
            <person name="Bentzer J."/>
            <person name="Ahren D."/>
            <person name="Johansson T."/>
            <person name="Persson P."/>
            <person name="Tunlid A."/>
        </authorList>
    </citation>
    <scope>NUCLEOTIDE SEQUENCE [LARGE SCALE GENOMIC DNA]</scope>
    <source>
        <strain evidence="2 3">CBS 406.79</strain>
    </source>
</reference>
<dbReference type="InterPro" id="IPR006575">
    <property type="entry name" value="RWD_dom"/>
</dbReference>
<dbReference type="SUPFAM" id="SSF54495">
    <property type="entry name" value="UBC-like"/>
    <property type="match status" value="1"/>
</dbReference>
<accession>A0A8H5HGS7</accession>
<dbReference type="OrthoDB" id="1431934at2759"/>
<dbReference type="Pfam" id="PF05773">
    <property type="entry name" value="RWD"/>
    <property type="match status" value="1"/>
</dbReference>